<accession>A0A9Y2AJF4</accession>
<feature type="transmembrane region" description="Helical" evidence="7">
    <location>
        <begin position="20"/>
        <end position="46"/>
    </location>
</feature>
<protein>
    <submittedName>
        <fullName evidence="9">Amino acid ABC transporter permease</fullName>
    </submittedName>
</protein>
<feature type="domain" description="ABC transmembrane type-1" evidence="8">
    <location>
        <begin position="22"/>
        <end position="216"/>
    </location>
</feature>
<dbReference type="RefSeq" id="WP_147667084.1">
    <property type="nucleotide sequence ID" value="NZ_CP120678.1"/>
</dbReference>
<dbReference type="Proteomes" id="UP001243623">
    <property type="component" value="Chromosome"/>
</dbReference>
<proteinExistence type="inferred from homology"/>
<evidence type="ECO:0000256" key="7">
    <source>
        <dbReference type="RuleBase" id="RU363032"/>
    </source>
</evidence>
<dbReference type="CDD" id="cd06261">
    <property type="entry name" value="TM_PBP2"/>
    <property type="match status" value="1"/>
</dbReference>
<evidence type="ECO:0000313" key="10">
    <source>
        <dbReference type="Proteomes" id="UP001243623"/>
    </source>
</evidence>
<evidence type="ECO:0000256" key="3">
    <source>
        <dbReference type="ARBA" id="ARBA00022475"/>
    </source>
</evidence>
<dbReference type="GO" id="GO:0006865">
    <property type="term" value="P:amino acid transport"/>
    <property type="evidence" value="ECO:0007669"/>
    <property type="project" value="TreeGrafter"/>
</dbReference>
<dbReference type="InterPro" id="IPR010065">
    <property type="entry name" value="AA_ABC_transptr_permease_3TM"/>
</dbReference>
<evidence type="ECO:0000313" key="9">
    <source>
        <dbReference type="EMBL" id="WIW70987.1"/>
    </source>
</evidence>
<evidence type="ECO:0000259" key="8">
    <source>
        <dbReference type="PROSITE" id="PS50928"/>
    </source>
</evidence>
<dbReference type="AlphaFoldDB" id="A0A9Y2AJF4"/>
<keyword evidence="2 7" id="KW-0813">Transport</keyword>
<evidence type="ECO:0000256" key="1">
    <source>
        <dbReference type="ARBA" id="ARBA00004651"/>
    </source>
</evidence>
<evidence type="ECO:0000256" key="2">
    <source>
        <dbReference type="ARBA" id="ARBA00022448"/>
    </source>
</evidence>
<evidence type="ECO:0000256" key="5">
    <source>
        <dbReference type="ARBA" id="ARBA00022989"/>
    </source>
</evidence>
<dbReference type="GO" id="GO:0022857">
    <property type="term" value="F:transmembrane transporter activity"/>
    <property type="evidence" value="ECO:0007669"/>
    <property type="project" value="InterPro"/>
</dbReference>
<organism evidence="9 10">
    <name type="scientific">Selenobaculum gibii</name>
    <dbReference type="NCBI Taxonomy" id="3054208"/>
    <lineage>
        <taxon>Bacteria</taxon>
        <taxon>Bacillati</taxon>
        <taxon>Bacillota</taxon>
        <taxon>Negativicutes</taxon>
        <taxon>Selenomonadales</taxon>
        <taxon>Selenomonadaceae</taxon>
        <taxon>Selenobaculum</taxon>
    </lineage>
</organism>
<dbReference type="InterPro" id="IPR000515">
    <property type="entry name" value="MetI-like"/>
</dbReference>
<dbReference type="PANTHER" id="PTHR30614">
    <property type="entry name" value="MEMBRANE COMPONENT OF AMINO ACID ABC TRANSPORTER"/>
    <property type="match status" value="1"/>
</dbReference>
<name>A0A9Y2AJF4_9FIRM</name>
<sequence>MQDLGISVIFEGSNFIRLLGGLWITLRIAIVAVSISIIFGIGLGILMTSKNKIVRLLTKFYLETVRIIPILVWLFVFFFTITKVFQIHLPAEASAILVFSLWGIAEIGDIVRGTVTSLPKHQWESGMSLGLTTHQIYRYIVLPQIIRRFVPAAMNLVTRMIKTTSLVVLIGVVEVLKVGQQIIEVSILKNPMASFWVYATIFALYFIICYPISLWSRHLEMKWQGQ</sequence>
<comment type="similarity">
    <text evidence="7">Belongs to the binding-protein-dependent transport system permease family.</text>
</comment>
<dbReference type="PROSITE" id="PS50928">
    <property type="entry name" value="ABC_TM1"/>
    <property type="match status" value="1"/>
</dbReference>
<keyword evidence="3" id="KW-1003">Cell membrane</keyword>
<evidence type="ECO:0000256" key="6">
    <source>
        <dbReference type="ARBA" id="ARBA00023136"/>
    </source>
</evidence>
<dbReference type="Gene3D" id="1.10.3720.10">
    <property type="entry name" value="MetI-like"/>
    <property type="match status" value="1"/>
</dbReference>
<dbReference type="Pfam" id="PF00528">
    <property type="entry name" value="BPD_transp_1"/>
    <property type="match status" value="1"/>
</dbReference>
<dbReference type="InterPro" id="IPR035906">
    <property type="entry name" value="MetI-like_sf"/>
</dbReference>
<dbReference type="NCBIfam" id="TIGR01726">
    <property type="entry name" value="HEQRo_perm_3TM"/>
    <property type="match status" value="1"/>
</dbReference>
<feature type="transmembrane region" description="Helical" evidence="7">
    <location>
        <begin position="195"/>
        <end position="215"/>
    </location>
</feature>
<comment type="subcellular location">
    <subcellularLocation>
        <location evidence="1 7">Cell membrane</location>
        <topology evidence="1 7">Multi-pass membrane protein</topology>
    </subcellularLocation>
</comment>
<keyword evidence="10" id="KW-1185">Reference proteome</keyword>
<dbReference type="GO" id="GO:0043190">
    <property type="term" value="C:ATP-binding cassette (ABC) transporter complex"/>
    <property type="evidence" value="ECO:0007669"/>
    <property type="project" value="InterPro"/>
</dbReference>
<evidence type="ECO:0000256" key="4">
    <source>
        <dbReference type="ARBA" id="ARBA00022692"/>
    </source>
</evidence>
<dbReference type="EMBL" id="CP120678">
    <property type="protein sequence ID" value="WIW70987.1"/>
    <property type="molecule type" value="Genomic_DNA"/>
</dbReference>
<keyword evidence="4 7" id="KW-0812">Transmembrane</keyword>
<dbReference type="KEGG" id="sgbi:P3F81_01300"/>
<keyword evidence="6 7" id="KW-0472">Membrane</keyword>
<gene>
    <name evidence="9" type="ORF">P3F81_01300</name>
</gene>
<reference evidence="9" key="1">
    <citation type="submission" date="2023-03" db="EMBL/GenBank/DDBJ databases">
        <title>Selenobaculum gbiensis gen. nov. sp. nov., a new bacterium isolated from the gut microbiota of IBD patient.</title>
        <authorList>
            <person name="Yeo S."/>
            <person name="Park H."/>
            <person name="Huh C.S."/>
        </authorList>
    </citation>
    <scope>NUCLEOTIDE SEQUENCE</scope>
    <source>
        <strain evidence="9">ICN-92133</strain>
    </source>
</reference>
<dbReference type="PANTHER" id="PTHR30614:SF36">
    <property type="entry name" value="ABC TRANSPORTER MEMBRANE-SPANNING PERMEASE-GLUTAMINE TRANSPORT"/>
    <property type="match status" value="1"/>
</dbReference>
<dbReference type="SUPFAM" id="SSF161098">
    <property type="entry name" value="MetI-like"/>
    <property type="match status" value="1"/>
</dbReference>
<dbReference type="InterPro" id="IPR043429">
    <property type="entry name" value="ArtM/GltK/GlnP/TcyL/YhdX-like"/>
</dbReference>
<feature type="transmembrane region" description="Helical" evidence="7">
    <location>
        <begin position="67"/>
        <end position="87"/>
    </location>
</feature>
<keyword evidence="5 7" id="KW-1133">Transmembrane helix</keyword>